<dbReference type="PRINTS" id="PR00109">
    <property type="entry name" value="TYRKINASE"/>
</dbReference>
<comment type="caution">
    <text evidence="2">The sequence shown here is derived from an EMBL/GenBank/DDBJ whole genome shotgun (WGS) entry which is preliminary data.</text>
</comment>
<organism evidence="2 3">
    <name type="scientific">Paraglomus occultum</name>
    <dbReference type="NCBI Taxonomy" id="144539"/>
    <lineage>
        <taxon>Eukaryota</taxon>
        <taxon>Fungi</taxon>
        <taxon>Fungi incertae sedis</taxon>
        <taxon>Mucoromycota</taxon>
        <taxon>Glomeromycotina</taxon>
        <taxon>Glomeromycetes</taxon>
        <taxon>Paraglomerales</taxon>
        <taxon>Paraglomeraceae</taxon>
        <taxon>Paraglomus</taxon>
    </lineage>
</organism>
<dbReference type="Proteomes" id="UP000789572">
    <property type="component" value="Unassembled WGS sequence"/>
</dbReference>
<dbReference type="GO" id="GO:0007165">
    <property type="term" value="P:signal transduction"/>
    <property type="evidence" value="ECO:0007669"/>
    <property type="project" value="TreeGrafter"/>
</dbReference>
<evidence type="ECO:0000313" key="2">
    <source>
        <dbReference type="EMBL" id="CAG8477241.1"/>
    </source>
</evidence>
<dbReference type="SUPFAM" id="SSF56112">
    <property type="entry name" value="Protein kinase-like (PK-like)"/>
    <property type="match status" value="1"/>
</dbReference>
<keyword evidence="3" id="KW-1185">Reference proteome</keyword>
<dbReference type="OrthoDB" id="10261027at2759"/>
<protein>
    <submittedName>
        <fullName evidence="2">8022_t:CDS:1</fullName>
    </submittedName>
</protein>
<proteinExistence type="predicted"/>
<dbReference type="InterPro" id="IPR050167">
    <property type="entry name" value="Ser_Thr_protein_kinase"/>
</dbReference>
<dbReference type="PROSITE" id="PS50011">
    <property type="entry name" value="PROTEIN_KINASE_DOM"/>
    <property type="match status" value="1"/>
</dbReference>
<dbReference type="GO" id="GO:0005737">
    <property type="term" value="C:cytoplasm"/>
    <property type="evidence" value="ECO:0007669"/>
    <property type="project" value="TreeGrafter"/>
</dbReference>
<dbReference type="Pfam" id="PF07714">
    <property type="entry name" value="PK_Tyr_Ser-Thr"/>
    <property type="match status" value="1"/>
</dbReference>
<dbReference type="InterPro" id="IPR000719">
    <property type="entry name" value="Prot_kinase_dom"/>
</dbReference>
<dbReference type="InterPro" id="IPR001245">
    <property type="entry name" value="Ser-Thr/Tyr_kinase_cat_dom"/>
</dbReference>
<accession>A0A9N8W4T9</accession>
<gene>
    <name evidence="2" type="ORF">POCULU_LOCUS1350</name>
</gene>
<dbReference type="InterPro" id="IPR011009">
    <property type="entry name" value="Kinase-like_dom_sf"/>
</dbReference>
<evidence type="ECO:0000259" key="1">
    <source>
        <dbReference type="PROSITE" id="PS50011"/>
    </source>
</evidence>
<sequence>MIPDIDFRIVTEENDNGEQAYRCSKCKADMQNRYYLCQHCFTEIAETAATTWTTERPNIDAFILGSQKDADQVHQFIEWIPFDNFANVEHVADGGFAKVYKASWKQGCWECVTEDDDNSTRHFKRRGAMEVALKEQKNSTTLSDEYLKEATYLKCEYRFLRDNRLYGISVNPETSRIILVMRYMSGGDLKQLLIKNPAELTWSERIEQLSTLMRDLQTIHRAGFIHKDFHSGNVLWTHDNYQNYELCISDLGLSGPANDKDDTVTGVVPYMAPEVLLGQPKSTASDIYAFGIVMWEFSSGKPAFFEYKDDDLSAFKQRIIKDNLRPEPVDGTPDCYVNLMRHCWKANPEDRPTAEEVLYTLLAFIEMNDKTLLTFNDTVFEQFESAEDLRIKRGPGPDERFYHERYTSGIIITGEFVRTVPELL</sequence>
<name>A0A9N8W4T9_9GLOM</name>
<dbReference type="PANTHER" id="PTHR23257">
    <property type="entry name" value="SERINE-THREONINE PROTEIN KINASE"/>
    <property type="match status" value="1"/>
</dbReference>
<evidence type="ECO:0000313" key="3">
    <source>
        <dbReference type="Proteomes" id="UP000789572"/>
    </source>
</evidence>
<reference evidence="2" key="1">
    <citation type="submission" date="2021-06" db="EMBL/GenBank/DDBJ databases">
        <authorList>
            <person name="Kallberg Y."/>
            <person name="Tangrot J."/>
            <person name="Rosling A."/>
        </authorList>
    </citation>
    <scope>NUCLEOTIDE SEQUENCE</scope>
    <source>
        <strain evidence="2">IA702</strain>
    </source>
</reference>
<feature type="domain" description="Protein kinase" evidence="1">
    <location>
        <begin position="85"/>
        <end position="365"/>
    </location>
</feature>
<dbReference type="GO" id="GO:0004672">
    <property type="term" value="F:protein kinase activity"/>
    <property type="evidence" value="ECO:0007669"/>
    <property type="project" value="InterPro"/>
</dbReference>
<dbReference type="Gene3D" id="1.10.510.10">
    <property type="entry name" value="Transferase(Phosphotransferase) domain 1"/>
    <property type="match status" value="1"/>
</dbReference>
<dbReference type="AlphaFoldDB" id="A0A9N8W4T9"/>
<dbReference type="EMBL" id="CAJVPJ010000099">
    <property type="protein sequence ID" value="CAG8477241.1"/>
    <property type="molecule type" value="Genomic_DNA"/>
</dbReference>
<dbReference type="GO" id="GO:0005524">
    <property type="term" value="F:ATP binding"/>
    <property type="evidence" value="ECO:0007669"/>
    <property type="project" value="InterPro"/>
</dbReference>